<reference evidence="2" key="1">
    <citation type="submission" date="2019-08" db="EMBL/GenBank/DDBJ databases">
        <authorList>
            <person name="Liu F."/>
        </authorList>
    </citation>
    <scope>NUCLEOTIDE SEQUENCE [LARGE SCALE GENOMIC DNA]</scope>
    <source>
        <strain evidence="2">PA1801</strain>
        <tissue evidence="2">Leaf</tissue>
    </source>
</reference>
<dbReference type="SUPFAM" id="SSF81383">
    <property type="entry name" value="F-box domain"/>
    <property type="match status" value="1"/>
</dbReference>
<dbReference type="PANTHER" id="PTHR34049:SF1">
    <property type="entry name" value="F-BOX PROTEIN SKIP27"/>
    <property type="match status" value="1"/>
</dbReference>
<gene>
    <name evidence="2" type="ORF">EPI10_032758</name>
</gene>
<keyword evidence="3" id="KW-1185">Reference proteome</keyword>
<dbReference type="InterPro" id="IPR036047">
    <property type="entry name" value="F-box-like_dom_sf"/>
</dbReference>
<dbReference type="InterPro" id="IPR045286">
    <property type="entry name" value="FBS1-like"/>
</dbReference>
<protein>
    <submittedName>
        <fullName evidence="2">F-box protein SKIP27-like</fullName>
    </submittedName>
</protein>
<dbReference type="Proteomes" id="UP000325315">
    <property type="component" value="Unassembled WGS sequence"/>
</dbReference>
<evidence type="ECO:0000313" key="2">
    <source>
        <dbReference type="EMBL" id="KAA3489083.1"/>
    </source>
</evidence>
<dbReference type="OrthoDB" id="786450at2759"/>
<dbReference type="EMBL" id="SMMG02000001">
    <property type="protein sequence ID" value="KAA3489083.1"/>
    <property type="molecule type" value="Genomic_DNA"/>
</dbReference>
<dbReference type="AlphaFoldDB" id="A0A5B6X5R1"/>
<sequence length="197" mass="22425">MKTAFLPELELDMEMALSKVLRTSSLNLNHGGVNEEEELRLGFVRRTLGLGRKRVGISNDMEDFSPLDSSATKLPLLKRQCSERIVMMVTFDDYHEKSSLESLPQDLLIRIICGVDHEDLKRLLIVSKSIREATVIAKQLHFAYSTPTKVKAFRTSIDFEEPSELDEIEAPNAPRQWRSHRSINRNKLADISVALFA</sequence>
<dbReference type="InterPro" id="IPR001810">
    <property type="entry name" value="F-box_dom"/>
</dbReference>
<evidence type="ECO:0000259" key="1">
    <source>
        <dbReference type="PROSITE" id="PS50181"/>
    </source>
</evidence>
<dbReference type="PROSITE" id="PS50181">
    <property type="entry name" value="FBOX"/>
    <property type="match status" value="1"/>
</dbReference>
<organism evidence="2 3">
    <name type="scientific">Gossypium australe</name>
    <dbReference type="NCBI Taxonomy" id="47621"/>
    <lineage>
        <taxon>Eukaryota</taxon>
        <taxon>Viridiplantae</taxon>
        <taxon>Streptophyta</taxon>
        <taxon>Embryophyta</taxon>
        <taxon>Tracheophyta</taxon>
        <taxon>Spermatophyta</taxon>
        <taxon>Magnoliopsida</taxon>
        <taxon>eudicotyledons</taxon>
        <taxon>Gunneridae</taxon>
        <taxon>Pentapetalae</taxon>
        <taxon>rosids</taxon>
        <taxon>malvids</taxon>
        <taxon>Malvales</taxon>
        <taxon>Malvaceae</taxon>
        <taxon>Malvoideae</taxon>
        <taxon>Gossypium</taxon>
    </lineage>
</organism>
<proteinExistence type="predicted"/>
<evidence type="ECO:0000313" key="3">
    <source>
        <dbReference type="Proteomes" id="UP000325315"/>
    </source>
</evidence>
<dbReference type="Pfam" id="PF00646">
    <property type="entry name" value="F-box"/>
    <property type="match status" value="1"/>
</dbReference>
<accession>A0A5B6X5R1</accession>
<name>A0A5B6X5R1_9ROSI</name>
<dbReference type="PANTHER" id="PTHR34049">
    <property type="entry name" value="F-BOX PROTEIN SKIP27"/>
    <property type="match status" value="1"/>
</dbReference>
<feature type="domain" description="F-box" evidence="1">
    <location>
        <begin position="97"/>
        <end position="145"/>
    </location>
</feature>
<comment type="caution">
    <text evidence="2">The sequence shown here is derived from an EMBL/GenBank/DDBJ whole genome shotgun (WGS) entry which is preliminary data.</text>
</comment>